<dbReference type="PANTHER" id="PTHR13390">
    <property type="entry name" value="LIPASE"/>
    <property type="match status" value="1"/>
</dbReference>
<evidence type="ECO:0000256" key="3">
    <source>
        <dbReference type="ARBA" id="ARBA00022677"/>
    </source>
</evidence>
<evidence type="ECO:0000256" key="5">
    <source>
        <dbReference type="SAM" id="SignalP"/>
    </source>
</evidence>
<evidence type="ECO:0000256" key="2">
    <source>
        <dbReference type="ARBA" id="ARBA00008300"/>
    </source>
</evidence>
<evidence type="ECO:0000256" key="4">
    <source>
        <dbReference type="ARBA" id="ARBA00022801"/>
    </source>
</evidence>
<gene>
    <name evidence="6" type="ORF">TTHERM_00220960</name>
</gene>
<proteinExistence type="inferred from homology"/>
<dbReference type="Gene3D" id="3.40.50.1820">
    <property type="entry name" value="alpha/beta hydrolase"/>
    <property type="match status" value="1"/>
</dbReference>
<dbReference type="AlphaFoldDB" id="I7MFQ2"/>
<dbReference type="KEGG" id="tet:TTHERM_00220960"/>
<name>I7MFQ2_TETTS</name>
<feature type="signal peptide" evidence="5">
    <location>
        <begin position="1"/>
        <end position="19"/>
    </location>
</feature>
<accession>I7MFQ2</accession>
<keyword evidence="7" id="KW-1185">Reference proteome</keyword>
<dbReference type="Pfam" id="PF10230">
    <property type="entry name" value="LIDHydrolase"/>
    <property type="match status" value="1"/>
</dbReference>
<organism evidence="6 7">
    <name type="scientific">Tetrahymena thermophila (strain SB210)</name>
    <dbReference type="NCBI Taxonomy" id="312017"/>
    <lineage>
        <taxon>Eukaryota</taxon>
        <taxon>Sar</taxon>
        <taxon>Alveolata</taxon>
        <taxon>Ciliophora</taxon>
        <taxon>Intramacronucleata</taxon>
        <taxon>Oligohymenophorea</taxon>
        <taxon>Hymenostomatida</taxon>
        <taxon>Tetrahymenina</taxon>
        <taxon>Tetrahymenidae</taxon>
        <taxon>Tetrahymena</taxon>
    </lineage>
</organism>
<dbReference type="EMBL" id="GG662621">
    <property type="protein sequence ID" value="EAS00423.2"/>
    <property type="molecule type" value="Genomic_DNA"/>
</dbReference>
<keyword evidence="4" id="KW-0378">Hydrolase</keyword>
<keyword evidence="5" id="KW-0732">Signal</keyword>
<dbReference type="PANTHER" id="PTHR13390:SF0">
    <property type="entry name" value="LIPID DROPLET-ASSOCIATED HYDROLASE"/>
    <property type="match status" value="1"/>
</dbReference>
<dbReference type="SUPFAM" id="SSF53474">
    <property type="entry name" value="alpha/beta-Hydrolases"/>
    <property type="match status" value="1"/>
</dbReference>
<comment type="subcellular location">
    <subcellularLocation>
        <location evidence="1">Lipid droplet</location>
    </subcellularLocation>
</comment>
<protein>
    <submittedName>
        <fullName evidence="6">UPF0554 C2orf43-like protein</fullName>
    </submittedName>
</protein>
<dbReference type="RefSeq" id="XP_001020668.2">
    <property type="nucleotide sequence ID" value="XM_001020668.2"/>
</dbReference>
<dbReference type="InterPro" id="IPR029058">
    <property type="entry name" value="AB_hydrolase_fold"/>
</dbReference>
<dbReference type="GeneID" id="7833823"/>
<sequence>MIGIVILILFAFLIKRFLKKYEKPLYNHVGQYKYTYHGKNKEYYTETLYYPSSCNDHSIVFLFQSGNPGYVKFYDRFLLHLSQAFNKQYDVIGIGQAGQFKKEGSFKRYFNLKQQIDHKIQYFNDLIKQDKYKNSKFVFIGHSCGCYTTLKLINAIDQKRIFHVIMIHPTIDRLVQTPLGQERNNLHRYTFFIKIALKCIDYFIPLSLLRFISLKAYENERIQNGEDINDCAENIAQWIGYETGLSFMYLTKFQFDEIKQLNESEIKKFSNKMTVYYAKGDEYTPEYIKKDFKDKFSNFVDCFDDEVGLDHAFIFGGSKIKAQLIRKLLSTKIKNNQL</sequence>
<feature type="chain" id="PRO_5003712322" evidence="5">
    <location>
        <begin position="20"/>
        <end position="338"/>
    </location>
</feature>
<dbReference type="InterPro" id="IPR019363">
    <property type="entry name" value="LDAH"/>
</dbReference>
<evidence type="ECO:0000313" key="6">
    <source>
        <dbReference type="EMBL" id="EAS00423.2"/>
    </source>
</evidence>
<dbReference type="GO" id="GO:0019915">
    <property type="term" value="P:lipid storage"/>
    <property type="evidence" value="ECO:0007669"/>
    <property type="project" value="InterPro"/>
</dbReference>
<comment type="similarity">
    <text evidence="2">Belongs to the AB hydrolase superfamily. LDAH family.</text>
</comment>
<keyword evidence="3" id="KW-0551">Lipid droplet</keyword>
<dbReference type="GO" id="GO:0016298">
    <property type="term" value="F:lipase activity"/>
    <property type="evidence" value="ECO:0007669"/>
    <property type="project" value="InterPro"/>
</dbReference>
<evidence type="ECO:0000256" key="1">
    <source>
        <dbReference type="ARBA" id="ARBA00004502"/>
    </source>
</evidence>
<dbReference type="Proteomes" id="UP000009168">
    <property type="component" value="Unassembled WGS sequence"/>
</dbReference>
<dbReference type="GO" id="GO:0005811">
    <property type="term" value="C:lipid droplet"/>
    <property type="evidence" value="ECO:0007669"/>
    <property type="project" value="UniProtKB-SubCell"/>
</dbReference>
<evidence type="ECO:0000313" key="7">
    <source>
        <dbReference type="Proteomes" id="UP000009168"/>
    </source>
</evidence>
<dbReference type="OrthoDB" id="448051at2759"/>
<dbReference type="InParanoid" id="I7MFQ2"/>
<reference evidence="7" key="1">
    <citation type="journal article" date="2006" name="PLoS Biol.">
        <title>Macronuclear genome sequence of the ciliate Tetrahymena thermophila, a model eukaryote.</title>
        <authorList>
            <person name="Eisen J.A."/>
            <person name="Coyne R.S."/>
            <person name="Wu M."/>
            <person name="Wu D."/>
            <person name="Thiagarajan M."/>
            <person name="Wortman J.R."/>
            <person name="Badger J.H."/>
            <person name="Ren Q."/>
            <person name="Amedeo P."/>
            <person name="Jones K.M."/>
            <person name="Tallon L.J."/>
            <person name="Delcher A.L."/>
            <person name="Salzberg S.L."/>
            <person name="Silva J.C."/>
            <person name="Haas B.J."/>
            <person name="Majoros W.H."/>
            <person name="Farzad M."/>
            <person name="Carlton J.M."/>
            <person name="Smith R.K. Jr."/>
            <person name="Garg J."/>
            <person name="Pearlman R.E."/>
            <person name="Karrer K.M."/>
            <person name="Sun L."/>
            <person name="Manning G."/>
            <person name="Elde N.C."/>
            <person name="Turkewitz A.P."/>
            <person name="Asai D.J."/>
            <person name="Wilkes D.E."/>
            <person name="Wang Y."/>
            <person name="Cai H."/>
            <person name="Collins K."/>
            <person name="Stewart B.A."/>
            <person name="Lee S.R."/>
            <person name="Wilamowska K."/>
            <person name="Weinberg Z."/>
            <person name="Ruzzo W.L."/>
            <person name="Wloga D."/>
            <person name="Gaertig J."/>
            <person name="Frankel J."/>
            <person name="Tsao C.-C."/>
            <person name="Gorovsky M.A."/>
            <person name="Keeling P.J."/>
            <person name="Waller R.F."/>
            <person name="Patron N.J."/>
            <person name="Cherry J.M."/>
            <person name="Stover N.A."/>
            <person name="Krieger C.J."/>
            <person name="del Toro C."/>
            <person name="Ryder H.F."/>
            <person name="Williamson S.C."/>
            <person name="Barbeau R.A."/>
            <person name="Hamilton E.P."/>
            <person name="Orias E."/>
        </authorList>
    </citation>
    <scope>NUCLEOTIDE SEQUENCE [LARGE SCALE GENOMIC DNA]</scope>
    <source>
        <strain evidence="7">SB210</strain>
    </source>
</reference>